<dbReference type="OrthoDB" id="2148490at2759"/>
<gene>
    <name evidence="6" type="primary">COX18</name>
    <name evidence="6" type="ORF">ATNIH1004_009020</name>
</gene>
<evidence type="ECO:0000313" key="6">
    <source>
        <dbReference type="EMBL" id="KAA8644812.1"/>
    </source>
</evidence>
<name>A0A5M9MCU1_9EURO</name>
<dbReference type="Proteomes" id="UP000324241">
    <property type="component" value="Unassembled WGS sequence"/>
</dbReference>
<organism evidence="6 7">
    <name type="scientific">Aspergillus tanneri</name>
    <dbReference type="NCBI Taxonomy" id="1220188"/>
    <lineage>
        <taxon>Eukaryota</taxon>
        <taxon>Fungi</taxon>
        <taxon>Dikarya</taxon>
        <taxon>Ascomycota</taxon>
        <taxon>Pezizomycotina</taxon>
        <taxon>Eurotiomycetes</taxon>
        <taxon>Eurotiomycetidae</taxon>
        <taxon>Eurotiales</taxon>
        <taxon>Aspergillaceae</taxon>
        <taxon>Aspergillus</taxon>
        <taxon>Aspergillus subgen. Circumdati</taxon>
    </lineage>
</organism>
<proteinExistence type="inferred from homology"/>
<comment type="subcellular location">
    <subcellularLocation>
        <location evidence="1">Membrane</location>
        <topology evidence="1">Multi-pass membrane protein</topology>
    </subcellularLocation>
</comment>
<evidence type="ECO:0000256" key="2">
    <source>
        <dbReference type="ARBA" id="ARBA00009877"/>
    </source>
</evidence>
<evidence type="ECO:0000313" key="7">
    <source>
        <dbReference type="Proteomes" id="UP000324241"/>
    </source>
</evidence>
<dbReference type="VEuPathDB" id="FungiDB:EYZ11_009331"/>
<evidence type="ECO:0000256" key="3">
    <source>
        <dbReference type="ARBA" id="ARBA00022692"/>
    </source>
</evidence>
<keyword evidence="4" id="KW-1133">Transmembrane helix</keyword>
<evidence type="ECO:0000256" key="5">
    <source>
        <dbReference type="ARBA" id="ARBA00023136"/>
    </source>
</evidence>
<dbReference type="GO" id="GO:0032977">
    <property type="term" value="F:membrane insertase activity"/>
    <property type="evidence" value="ECO:0007669"/>
    <property type="project" value="InterPro"/>
</dbReference>
<dbReference type="GO" id="GO:0005743">
    <property type="term" value="C:mitochondrial inner membrane"/>
    <property type="evidence" value="ECO:0007669"/>
    <property type="project" value="TreeGrafter"/>
</dbReference>
<dbReference type="GO" id="GO:0033617">
    <property type="term" value="P:mitochondrial respiratory chain complex IV assembly"/>
    <property type="evidence" value="ECO:0007669"/>
    <property type="project" value="TreeGrafter"/>
</dbReference>
<dbReference type="PANTHER" id="PTHR12428:SF65">
    <property type="entry name" value="CYTOCHROME C OXIDASE ASSEMBLY PROTEIN COX18, MITOCHONDRIAL"/>
    <property type="match status" value="1"/>
</dbReference>
<dbReference type="InterPro" id="IPR001708">
    <property type="entry name" value="YidC/ALB3/OXA1/COX18"/>
</dbReference>
<dbReference type="GO" id="GO:0032979">
    <property type="term" value="P:protein insertion into mitochondrial inner membrane from matrix"/>
    <property type="evidence" value="ECO:0007669"/>
    <property type="project" value="TreeGrafter"/>
</dbReference>
<dbReference type="AlphaFoldDB" id="A0A5M9MCU1"/>
<evidence type="ECO:0000256" key="4">
    <source>
        <dbReference type="ARBA" id="ARBA00022989"/>
    </source>
</evidence>
<dbReference type="PANTHER" id="PTHR12428">
    <property type="entry name" value="OXA1"/>
    <property type="match status" value="1"/>
</dbReference>
<accession>A0A5M9MCU1</accession>
<dbReference type="RefSeq" id="XP_033424173.1">
    <property type="nucleotide sequence ID" value="XM_033573621.1"/>
</dbReference>
<comment type="similarity">
    <text evidence="2">Belongs to the OXA1/ALB3/YidC family.</text>
</comment>
<keyword evidence="3" id="KW-0812">Transmembrane</keyword>
<dbReference type="EMBL" id="QUQM01000006">
    <property type="protein sequence ID" value="KAA8644812.1"/>
    <property type="molecule type" value="Genomic_DNA"/>
</dbReference>
<reference evidence="6 7" key="1">
    <citation type="submission" date="2019-08" db="EMBL/GenBank/DDBJ databases">
        <title>The genome sequence of a newly discovered highly antifungal drug resistant Aspergillus species, Aspergillus tanneri NIH 1004.</title>
        <authorList>
            <person name="Mounaud S."/>
            <person name="Singh I."/>
            <person name="Joardar V."/>
            <person name="Pakala S."/>
            <person name="Pakala S."/>
            <person name="Venepally P."/>
            <person name="Chung J.K."/>
            <person name="Losada L."/>
            <person name="Nierman W.C."/>
        </authorList>
    </citation>
    <scope>NUCLEOTIDE SEQUENCE [LARGE SCALE GENOMIC DNA]</scope>
    <source>
        <strain evidence="6 7">NIH1004</strain>
    </source>
</reference>
<dbReference type="GeneID" id="54331722"/>
<sequence length="332" mass="37941">MRSFHGSFRFPRKTAFQHIRHFHPTRPSPFITEVLEVSSGFIHAVHSCSGLPWAMSIPLTALIVRMTVAMPLQVYTKIQARKERDLTPLLYSWRKYYQNSIREQVNVSTDSPILPQDAMRQLAQRVKERQQILHRRWNVARFWKPVNFLQIPVWISVMESLRAMAGNDKGLATYLLSRFSSSVETDITPLLPVEPSLATEGALWFPDLLAGDSTGILPAALTLSILLNIRMGWKAPTLSELADLPRMELAKNLTLRGIRALVQVLALNIGVSSYLYEMPSALMIYWISSTNIATLQTFILEKYMLVRQPLKPWRQIYIGYAPLGQQKPVKQK</sequence>
<comment type="caution">
    <text evidence="6">The sequence shown here is derived from an EMBL/GenBank/DDBJ whole genome shotgun (WGS) entry which is preliminary data.</text>
</comment>
<protein>
    <submittedName>
        <fullName evidence="6">Cytochrome c oxidase assembly protein cox18, mitochondrial</fullName>
    </submittedName>
</protein>
<evidence type="ECO:0000256" key="1">
    <source>
        <dbReference type="ARBA" id="ARBA00004141"/>
    </source>
</evidence>
<keyword evidence="5" id="KW-0472">Membrane</keyword>